<dbReference type="GO" id="GO:0005801">
    <property type="term" value="C:cis-Golgi network"/>
    <property type="evidence" value="ECO:0007669"/>
    <property type="project" value="InterPro"/>
</dbReference>
<keyword evidence="6 10" id="KW-1133">Transmembrane helix</keyword>
<dbReference type="GO" id="GO:0000139">
    <property type="term" value="C:Golgi membrane"/>
    <property type="evidence" value="ECO:0007669"/>
    <property type="project" value="UniProtKB-SubCell"/>
</dbReference>
<dbReference type="GO" id="GO:0031201">
    <property type="term" value="C:SNARE complex"/>
    <property type="evidence" value="ECO:0007669"/>
    <property type="project" value="TreeGrafter"/>
</dbReference>
<dbReference type="PIRSF" id="PIRSF027109">
    <property type="entry name" value="Golgi_SNARE"/>
    <property type="match status" value="1"/>
</dbReference>
<dbReference type="PANTHER" id="PTHR21094:SF2">
    <property type="entry name" value="GOLGI SNAP RECEPTOR COMPLEX MEMBER 1"/>
    <property type="match status" value="1"/>
</dbReference>
<comment type="subunit">
    <text evidence="9">Component of several multiprotein Golgi SNARE complexes.</text>
</comment>
<keyword evidence="12" id="KW-1185">Reference proteome</keyword>
<dbReference type="GO" id="GO:0006906">
    <property type="term" value="P:vesicle fusion"/>
    <property type="evidence" value="ECO:0007669"/>
    <property type="project" value="TreeGrafter"/>
</dbReference>
<dbReference type="GO" id="GO:0006888">
    <property type="term" value="P:endoplasmic reticulum to Golgi vesicle-mediated transport"/>
    <property type="evidence" value="ECO:0007669"/>
    <property type="project" value="InterPro"/>
</dbReference>
<evidence type="ECO:0000256" key="7">
    <source>
        <dbReference type="ARBA" id="ARBA00023034"/>
    </source>
</evidence>
<feature type="transmembrane region" description="Helical" evidence="10">
    <location>
        <begin position="216"/>
        <end position="235"/>
    </location>
</feature>
<sequence>MGEQDTRWEDLRREARKLESDLDMKLSSYARLGGMLAHGGLGEKRSMPDVTGGDGSWKSLELEIESLLGKLVDVNDYMSRCAVAAAPASVAQKLARHRDILHEFTQEFKRARANIKSLREHAELLTSVHNDISNEYKASGSSSPSPSLLRERAAIHNNITQIDEVIIQAQSTKGALSTQRSMFIEIEGKVKHLSDRFPIIRSILGAIKRKRSRDTLILAAVIASCILFLVIYWLFK</sequence>
<evidence type="ECO:0000313" key="12">
    <source>
        <dbReference type="Proteomes" id="UP000825935"/>
    </source>
</evidence>
<keyword evidence="9" id="KW-0931">ER-Golgi transport</keyword>
<keyword evidence="3 9" id="KW-0813">Transport</keyword>
<evidence type="ECO:0000256" key="10">
    <source>
        <dbReference type="SAM" id="Phobius"/>
    </source>
</evidence>
<dbReference type="GO" id="GO:0005484">
    <property type="term" value="F:SNAP receptor activity"/>
    <property type="evidence" value="ECO:0007669"/>
    <property type="project" value="TreeGrafter"/>
</dbReference>
<name>A0A8T2UK23_CERRI</name>
<evidence type="ECO:0000256" key="6">
    <source>
        <dbReference type="ARBA" id="ARBA00022989"/>
    </source>
</evidence>
<comment type="subcellular location">
    <subcellularLocation>
        <location evidence="1">Golgi apparatus membrane</location>
        <topology evidence="1">Single-pass type IV membrane protein</topology>
    </subcellularLocation>
</comment>
<proteinExistence type="inferred from homology"/>
<dbReference type="Pfam" id="PF12352">
    <property type="entry name" value="V-SNARE_C"/>
    <property type="match status" value="1"/>
</dbReference>
<evidence type="ECO:0000256" key="8">
    <source>
        <dbReference type="ARBA" id="ARBA00023136"/>
    </source>
</evidence>
<dbReference type="GO" id="GO:0015031">
    <property type="term" value="P:protein transport"/>
    <property type="evidence" value="ECO:0007669"/>
    <property type="project" value="UniProtKB-KW"/>
</dbReference>
<dbReference type="AlphaFoldDB" id="A0A8T2UK23"/>
<evidence type="ECO:0000313" key="11">
    <source>
        <dbReference type="EMBL" id="KAH7436511.1"/>
    </source>
</evidence>
<dbReference type="OrthoDB" id="422156at2759"/>
<dbReference type="OMA" id="QWKSMEM"/>
<comment type="similarity">
    <text evidence="2 9">Belongs to the GOSR1 family.</text>
</comment>
<keyword evidence="5 9" id="KW-0653">Protein transport</keyword>
<accession>A0A8T2UK23</accession>
<comment type="function">
    <text evidence="9">Involved in transport from the ER to the Golgi apparatus as well as in intra-Golgi transport. It belongs to a super-family of proteins called t-SNAREs or soluble NSF (N-ethylmaleimide-sensitive factor) attachment protein receptor.</text>
</comment>
<keyword evidence="7 9" id="KW-0333">Golgi apparatus</keyword>
<dbReference type="GO" id="GO:0005797">
    <property type="term" value="C:Golgi medial cisterna"/>
    <property type="evidence" value="ECO:0007669"/>
    <property type="project" value="TreeGrafter"/>
</dbReference>
<keyword evidence="8 9" id="KW-0472">Membrane</keyword>
<protein>
    <recommendedName>
        <fullName evidence="9">Golgi SNAP receptor complex member 1</fullName>
    </recommendedName>
</protein>
<dbReference type="InterPro" id="IPR023601">
    <property type="entry name" value="Golgi_SNAP_su1"/>
</dbReference>
<dbReference type="PANTHER" id="PTHR21094">
    <property type="entry name" value="GOS-28 SNARE- RELATED"/>
    <property type="match status" value="1"/>
</dbReference>
<evidence type="ECO:0000256" key="4">
    <source>
        <dbReference type="ARBA" id="ARBA00022692"/>
    </source>
</evidence>
<evidence type="ECO:0000256" key="2">
    <source>
        <dbReference type="ARBA" id="ARBA00008473"/>
    </source>
</evidence>
<evidence type="ECO:0000256" key="3">
    <source>
        <dbReference type="ARBA" id="ARBA00022448"/>
    </source>
</evidence>
<dbReference type="EMBL" id="CM035410">
    <property type="protein sequence ID" value="KAH7436511.1"/>
    <property type="molecule type" value="Genomic_DNA"/>
</dbReference>
<evidence type="ECO:0000256" key="5">
    <source>
        <dbReference type="ARBA" id="ARBA00022927"/>
    </source>
</evidence>
<reference evidence="11" key="1">
    <citation type="submission" date="2021-08" db="EMBL/GenBank/DDBJ databases">
        <title>WGS assembly of Ceratopteris richardii.</title>
        <authorList>
            <person name="Marchant D.B."/>
            <person name="Chen G."/>
            <person name="Jenkins J."/>
            <person name="Shu S."/>
            <person name="Leebens-Mack J."/>
            <person name="Grimwood J."/>
            <person name="Schmutz J."/>
            <person name="Soltis P."/>
            <person name="Soltis D."/>
            <person name="Chen Z.-H."/>
        </authorList>
    </citation>
    <scope>NUCLEOTIDE SEQUENCE</scope>
    <source>
        <strain evidence="11">Whitten #5841</strain>
        <tissue evidence="11">Leaf</tissue>
    </source>
</reference>
<comment type="caution">
    <text evidence="11">The sequence shown here is derived from an EMBL/GenBank/DDBJ whole genome shotgun (WGS) entry which is preliminary data.</text>
</comment>
<dbReference type="GO" id="GO:0048219">
    <property type="term" value="P:inter-Golgi cisterna vesicle-mediated transport"/>
    <property type="evidence" value="ECO:0007669"/>
    <property type="project" value="TreeGrafter"/>
</dbReference>
<evidence type="ECO:0000256" key="9">
    <source>
        <dbReference type="PIRNR" id="PIRNR027109"/>
    </source>
</evidence>
<organism evidence="11 12">
    <name type="scientific">Ceratopteris richardii</name>
    <name type="common">Triangle waterfern</name>
    <dbReference type="NCBI Taxonomy" id="49495"/>
    <lineage>
        <taxon>Eukaryota</taxon>
        <taxon>Viridiplantae</taxon>
        <taxon>Streptophyta</taxon>
        <taxon>Embryophyta</taxon>
        <taxon>Tracheophyta</taxon>
        <taxon>Polypodiopsida</taxon>
        <taxon>Polypodiidae</taxon>
        <taxon>Polypodiales</taxon>
        <taxon>Pteridineae</taxon>
        <taxon>Pteridaceae</taxon>
        <taxon>Parkerioideae</taxon>
        <taxon>Ceratopteris</taxon>
    </lineage>
</organism>
<gene>
    <name evidence="11" type="ORF">KP509_05G023400</name>
</gene>
<dbReference type="Proteomes" id="UP000825935">
    <property type="component" value="Chromosome 5"/>
</dbReference>
<keyword evidence="4 10" id="KW-0812">Transmembrane</keyword>
<evidence type="ECO:0000256" key="1">
    <source>
        <dbReference type="ARBA" id="ARBA00004409"/>
    </source>
</evidence>